<dbReference type="Gene3D" id="1.10.357.10">
    <property type="entry name" value="Tetracycline Repressor, domain 2"/>
    <property type="match status" value="1"/>
</dbReference>
<dbReference type="Pfam" id="PF00440">
    <property type="entry name" value="TetR_N"/>
    <property type="match status" value="1"/>
</dbReference>
<name>A0ABP3RUP3_9ACTN</name>
<dbReference type="PRINTS" id="PR00455">
    <property type="entry name" value="HTHTETR"/>
</dbReference>
<feature type="domain" description="HTH tetR-type" evidence="5">
    <location>
        <begin position="10"/>
        <end position="70"/>
    </location>
</feature>
<dbReference type="PANTHER" id="PTHR30055">
    <property type="entry name" value="HTH-TYPE TRANSCRIPTIONAL REGULATOR RUTR"/>
    <property type="match status" value="1"/>
</dbReference>
<accession>A0ABP3RUP3</accession>
<reference evidence="7" key="1">
    <citation type="journal article" date="2019" name="Int. J. Syst. Evol. Microbiol.">
        <title>The Global Catalogue of Microorganisms (GCM) 10K type strain sequencing project: providing services to taxonomists for standard genome sequencing and annotation.</title>
        <authorList>
            <consortium name="The Broad Institute Genomics Platform"/>
            <consortium name="The Broad Institute Genome Sequencing Center for Infectious Disease"/>
            <person name="Wu L."/>
            <person name="Ma J."/>
        </authorList>
    </citation>
    <scope>NUCLEOTIDE SEQUENCE [LARGE SCALE GENOMIC DNA]</scope>
    <source>
        <strain evidence="7">JCM 10671</strain>
    </source>
</reference>
<dbReference type="PANTHER" id="PTHR30055:SF234">
    <property type="entry name" value="HTH-TYPE TRANSCRIPTIONAL REGULATOR BETI"/>
    <property type="match status" value="1"/>
</dbReference>
<keyword evidence="7" id="KW-1185">Reference proteome</keyword>
<feature type="DNA-binding region" description="H-T-H motif" evidence="4">
    <location>
        <begin position="33"/>
        <end position="52"/>
    </location>
</feature>
<evidence type="ECO:0000256" key="3">
    <source>
        <dbReference type="ARBA" id="ARBA00023163"/>
    </source>
</evidence>
<evidence type="ECO:0000256" key="4">
    <source>
        <dbReference type="PROSITE-ProRule" id="PRU00335"/>
    </source>
</evidence>
<dbReference type="RefSeq" id="WP_344603405.1">
    <property type="nucleotide sequence ID" value="NZ_BAAAHE010000011.1"/>
</dbReference>
<dbReference type="InterPro" id="IPR009057">
    <property type="entry name" value="Homeodomain-like_sf"/>
</dbReference>
<evidence type="ECO:0000256" key="1">
    <source>
        <dbReference type="ARBA" id="ARBA00023015"/>
    </source>
</evidence>
<dbReference type="InterPro" id="IPR050109">
    <property type="entry name" value="HTH-type_TetR-like_transc_reg"/>
</dbReference>
<dbReference type="Proteomes" id="UP001500957">
    <property type="component" value="Unassembled WGS sequence"/>
</dbReference>
<keyword evidence="3" id="KW-0804">Transcription</keyword>
<comment type="caution">
    <text evidence="6">The sequence shown here is derived from an EMBL/GenBank/DDBJ whole genome shotgun (WGS) entry which is preliminary data.</text>
</comment>
<proteinExistence type="predicted"/>
<dbReference type="InterPro" id="IPR001647">
    <property type="entry name" value="HTH_TetR"/>
</dbReference>
<dbReference type="EMBL" id="BAAAHE010000011">
    <property type="protein sequence ID" value="GAA0614925.1"/>
    <property type="molecule type" value="Genomic_DNA"/>
</dbReference>
<keyword evidence="2 4" id="KW-0238">DNA-binding</keyword>
<evidence type="ECO:0000256" key="2">
    <source>
        <dbReference type="ARBA" id="ARBA00023125"/>
    </source>
</evidence>
<dbReference type="SUPFAM" id="SSF46689">
    <property type="entry name" value="Homeodomain-like"/>
    <property type="match status" value="1"/>
</dbReference>
<evidence type="ECO:0000313" key="6">
    <source>
        <dbReference type="EMBL" id="GAA0614925.1"/>
    </source>
</evidence>
<gene>
    <name evidence="6" type="ORF">GCM10009547_16000</name>
</gene>
<sequence length="202" mass="21640">MTEAVGPGPGSRRPEVLAAAIKVFAQRGLAGTSFPDVADAAGVTVATVTYHFASKEALFESAMEQVLDELNAVIEAARPTDEATDVEGLGRVVDAVWGWFESQPDSARLYRTHLQAATGSTRDLRDRFVALHVRRAFQYLPAGRPSAKRRLAAQTLALRSLIAALNMVAGAQSDDGPLAGEDNDLVRRSMRDLAQQIVAAEP</sequence>
<organism evidence="6 7">
    <name type="scientific">Sporichthya brevicatena</name>
    <dbReference type="NCBI Taxonomy" id="171442"/>
    <lineage>
        <taxon>Bacteria</taxon>
        <taxon>Bacillati</taxon>
        <taxon>Actinomycetota</taxon>
        <taxon>Actinomycetes</taxon>
        <taxon>Sporichthyales</taxon>
        <taxon>Sporichthyaceae</taxon>
        <taxon>Sporichthya</taxon>
    </lineage>
</organism>
<evidence type="ECO:0000259" key="5">
    <source>
        <dbReference type="PROSITE" id="PS50977"/>
    </source>
</evidence>
<dbReference type="PROSITE" id="PS50977">
    <property type="entry name" value="HTH_TETR_2"/>
    <property type="match status" value="1"/>
</dbReference>
<evidence type="ECO:0000313" key="7">
    <source>
        <dbReference type="Proteomes" id="UP001500957"/>
    </source>
</evidence>
<keyword evidence="1" id="KW-0805">Transcription regulation</keyword>
<protein>
    <submittedName>
        <fullName evidence="6">TetR/AcrR family transcriptional regulator</fullName>
    </submittedName>
</protein>